<dbReference type="RefSeq" id="WP_091657089.1">
    <property type="nucleotide sequence ID" value="NZ_LT594323.1"/>
</dbReference>
<dbReference type="SUPFAM" id="SSF48208">
    <property type="entry name" value="Six-hairpin glycosidases"/>
    <property type="match status" value="1"/>
</dbReference>
<evidence type="ECO:0000259" key="1">
    <source>
        <dbReference type="Pfam" id="PF14742"/>
    </source>
</evidence>
<dbReference type="PATRIC" id="fig|261654.4.peg.660"/>
<proteinExistence type="predicted"/>
<dbReference type="InterPro" id="IPR032856">
    <property type="entry name" value="GDE_N_bis"/>
</dbReference>
<dbReference type="Proteomes" id="UP000199385">
    <property type="component" value="Chromosome I"/>
</dbReference>
<evidence type="ECO:0000259" key="2">
    <source>
        <dbReference type="Pfam" id="PF22422"/>
    </source>
</evidence>
<dbReference type="GO" id="GO:0005975">
    <property type="term" value="P:carbohydrate metabolic process"/>
    <property type="evidence" value="ECO:0007669"/>
    <property type="project" value="InterPro"/>
</dbReference>
<dbReference type="STRING" id="261654.GA0070611_0653"/>
<dbReference type="InterPro" id="IPR008928">
    <property type="entry name" value="6-hairpin_glycosidase_sf"/>
</dbReference>
<evidence type="ECO:0000313" key="3">
    <source>
        <dbReference type="EMBL" id="SBT38724.1"/>
    </source>
</evidence>
<name>A0A1A8Z466_9ACTN</name>
<feature type="domain" description="Mannosylglycerate hydrolase MGH1-like glycoside hydrolase" evidence="2">
    <location>
        <begin position="384"/>
        <end position="585"/>
    </location>
</feature>
<dbReference type="Pfam" id="PF14742">
    <property type="entry name" value="GDE_N_bis"/>
    <property type="match status" value="1"/>
</dbReference>
<dbReference type="InterPro" id="IPR012341">
    <property type="entry name" value="6hp_glycosidase-like_sf"/>
</dbReference>
<protein>
    <submittedName>
        <fullName evidence="3">Glycogen debranching enzyme (Alpha-1,6-glucosidase)</fullName>
    </submittedName>
</protein>
<feature type="domain" description="Putative glycogen debranching enzyme N-terminal" evidence="1">
    <location>
        <begin position="7"/>
        <end position="188"/>
    </location>
</feature>
<dbReference type="AlphaFoldDB" id="A0A1A8Z466"/>
<dbReference type="InterPro" id="IPR054491">
    <property type="entry name" value="MGH1-like_GH"/>
</dbReference>
<sequence length="676" mass="75546">MELISILDGNTFLVSTRDGDIDPSPDYPSGLFSNDTRFLSTWQLTLNGERLHALSVDEQEYFMARFFVVPGRPTQYIDAKLSAIRRRTIGGSFTEDLAILNHTQDEVRLTVRMEMDSDFADIFDVKDPQQPRGAKAATVVDGALRLSYQRDTFHRETVITSSEPAAVDDHGMTFDITVPPHGEWNTQFHVQLVLGPRKPEYQKRVQAPRARPVDRLRGELREWVDNAPRLGDGSPAGLVDAYQRSLVDLAALRYTSITMVADLIAAGLPWFVALFGRDSIFTCLQVMPVAPQLSAPTIGILARTQGSRLNDFRDEEPGKILHEARTGESAAFEEQPHSPYYGSADSTPLFVVLLDEYERWTGDAETVRAFEFEARAALDWIDTYADLLGNGYIWYQTRNPEKGLVNQCWKDSWDAISYADGRLAGYPLATCELQGYAYDAKMRGARLARTFWNDPAYAARLEQEAAELRDRFNRDFWVADGGYYALALDADGGQVDALSSNIGHLLWSGIVPPSRARRVADLLMSPRLFSGWGVRTLATDAGRFNPLGYHVGTVWPFDNSIIAWGLRRYGFAREAATICKSMIEAAGFFDGRLPEAFAGHDRSRTTYPVEYPTACSPQAWSSGAIVLFLRVLLGLDPDGENLIIRPHIPDGMGRIELLNIPGRWGRLDALGRSRRG</sequence>
<evidence type="ECO:0000313" key="4">
    <source>
        <dbReference type="Proteomes" id="UP000199385"/>
    </source>
</evidence>
<dbReference type="OrthoDB" id="9759959at2"/>
<dbReference type="Pfam" id="PF22422">
    <property type="entry name" value="MGH1-like_GH"/>
    <property type="match status" value="1"/>
</dbReference>
<accession>A0A1A8Z466</accession>
<dbReference type="Gene3D" id="1.50.10.10">
    <property type="match status" value="1"/>
</dbReference>
<keyword evidence="4" id="KW-1185">Reference proteome</keyword>
<gene>
    <name evidence="3" type="ORF">GA0070611_0653</name>
</gene>
<organism evidence="3 4">
    <name type="scientific">Micromonospora auratinigra</name>
    <dbReference type="NCBI Taxonomy" id="261654"/>
    <lineage>
        <taxon>Bacteria</taxon>
        <taxon>Bacillati</taxon>
        <taxon>Actinomycetota</taxon>
        <taxon>Actinomycetes</taxon>
        <taxon>Micromonosporales</taxon>
        <taxon>Micromonosporaceae</taxon>
        <taxon>Micromonospora</taxon>
    </lineage>
</organism>
<dbReference type="EMBL" id="LT594323">
    <property type="protein sequence ID" value="SBT38724.1"/>
    <property type="molecule type" value="Genomic_DNA"/>
</dbReference>
<reference evidence="4" key="1">
    <citation type="submission" date="2016-06" db="EMBL/GenBank/DDBJ databases">
        <authorList>
            <person name="Varghese N."/>
            <person name="Submissions Spin"/>
        </authorList>
    </citation>
    <scope>NUCLEOTIDE SEQUENCE [LARGE SCALE GENOMIC DNA]</scope>
    <source>
        <strain evidence="4">DSM 44815</strain>
    </source>
</reference>